<protein>
    <recommendedName>
        <fullName evidence="4">DUF4397 domain-containing protein</fullName>
    </recommendedName>
</protein>
<reference evidence="2 3" key="1">
    <citation type="submission" date="2018-03" db="EMBL/GenBank/DDBJ databases">
        <title>Genomic Encyclopedia of Archaeal and Bacterial Type Strains, Phase II (KMG-II): from individual species to whole genera.</title>
        <authorList>
            <person name="Goeker M."/>
        </authorList>
    </citation>
    <scope>NUCLEOTIDE SEQUENCE [LARGE SCALE GENOMIC DNA]</scope>
    <source>
        <strain evidence="2 3">DSM 24859</strain>
    </source>
</reference>
<gene>
    <name evidence="2" type="ORF">CLV51_102827</name>
</gene>
<evidence type="ECO:0000313" key="2">
    <source>
        <dbReference type="EMBL" id="PSL47967.1"/>
    </source>
</evidence>
<evidence type="ECO:0000313" key="3">
    <source>
        <dbReference type="Proteomes" id="UP000240971"/>
    </source>
</evidence>
<feature type="chain" id="PRO_5015189671" description="DUF4397 domain-containing protein" evidence="1">
    <location>
        <begin position="25"/>
        <end position="419"/>
    </location>
</feature>
<sequence length="419" mass="47076">MKKYIILHFLCLLTIAMTSCKKYAEAPLLSHPAYLRVFNDMAYSVDFLHNGQGVPFLTFIMDPHTDAAGVADTGAIVGDFLGTRQLFSLSYPINEANSSSGQTTNDGRGGVVNLNPVNFEYPGNAHVLTAPAINGFDLSAWAQVPAGKHRILFVNRPQNNTSFPNLSATIRSNVLLDTTVNFEEGEVYTMEVVARDLDNNKYGLYLRREAFVHQSFEENKIYAGFVNLSGVQPRSSQYHFKPAFSDNVSIYYTYNIYDDIASDFKPLDPSYNPLPGYNNIYYTTLQTKMDTVIPYLALPMLPRNYFFRQDTLRTYLDKSVVLIGGGATRYGSMPHVRFDLADAANVGPTFPLICAGDPTIFNNYNVNTTYIKKFTPNLNLVVNTGNALHIYSTLNIMEMVYDRVYLMQIQRGFNEVPKN</sequence>
<evidence type="ECO:0000256" key="1">
    <source>
        <dbReference type="SAM" id="SignalP"/>
    </source>
</evidence>
<dbReference type="Proteomes" id="UP000240971">
    <property type="component" value="Unassembled WGS sequence"/>
</dbReference>
<name>A0A2P8HP59_CHINA</name>
<accession>A0A2P8HP59</accession>
<keyword evidence="1" id="KW-0732">Signal</keyword>
<dbReference type="AlphaFoldDB" id="A0A2P8HP59"/>
<dbReference type="EMBL" id="PYAW01000002">
    <property type="protein sequence ID" value="PSL47967.1"/>
    <property type="molecule type" value="Genomic_DNA"/>
</dbReference>
<feature type="signal peptide" evidence="1">
    <location>
        <begin position="1"/>
        <end position="24"/>
    </location>
</feature>
<evidence type="ECO:0008006" key="4">
    <source>
        <dbReference type="Google" id="ProtNLM"/>
    </source>
</evidence>
<organism evidence="2 3">
    <name type="scientific">Chitinophaga niastensis</name>
    <dbReference type="NCBI Taxonomy" id="536980"/>
    <lineage>
        <taxon>Bacteria</taxon>
        <taxon>Pseudomonadati</taxon>
        <taxon>Bacteroidota</taxon>
        <taxon>Chitinophagia</taxon>
        <taxon>Chitinophagales</taxon>
        <taxon>Chitinophagaceae</taxon>
        <taxon>Chitinophaga</taxon>
    </lineage>
</organism>
<dbReference type="OrthoDB" id="616292at2"/>
<comment type="caution">
    <text evidence="2">The sequence shown here is derived from an EMBL/GenBank/DDBJ whole genome shotgun (WGS) entry which is preliminary data.</text>
</comment>
<proteinExistence type="predicted"/>
<dbReference type="RefSeq" id="WP_106528386.1">
    <property type="nucleotide sequence ID" value="NZ_PYAW01000002.1"/>
</dbReference>
<keyword evidence="3" id="KW-1185">Reference proteome</keyword>
<dbReference type="PROSITE" id="PS51257">
    <property type="entry name" value="PROKAR_LIPOPROTEIN"/>
    <property type="match status" value="1"/>
</dbReference>